<dbReference type="OrthoDB" id="334444at2759"/>
<evidence type="ECO:0000313" key="2">
    <source>
        <dbReference type="EMBL" id="PFH30832.1"/>
    </source>
</evidence>
<feature type="transmembrane region" description="Helical" evidence="1">
    <location>
        <begin position="79"/>
        <end position="97"/>
    </location>
</feature>
<comment type="caution">
    <text evidence="2">The sequence shown here is derived from an EMBL/GenBank/DDBJ whole genome shotgun (WGS) entry which is preliminary data.</text>
</comment>
<keyword evidence="1" id="KW-0472">Membrane</keyword>
<name>A0A2A9M626_BESBE</name>
<dbReference type="AlphaFoldDB" id="A0A2A9M626"/>
<keyword evidence="1" id="KW-1133">Transmembrane helix</keyword>
<evidence type="ECO:0000313" key="3">
    <source>
        <dbReference type="Proteomes" id="UP000224006"/>
    </source>
</evidence>
<accession>A0A2A9M626</accession>
<reference evidence="2 3" key="1">
    <citation type="submission" date="2017-09" db="EMBL/GenBank/DDBJ databases">
        <title>Genome sequencing of Besnoitia besnoiti strain Bb-Ger1.</title>
        <authorList>
            <person name="Schares G."/>
            <person name="Venepally P."/>
            <person name="Lorenzi H.A."/>
        </authorList>
    </citation>
    <scope>NUCLEOTIDE SEQUENCE [LARGE SCALE GENOMIC DNA]</scope>
    <source>
        <strain evidence="2 3">Bb-Ger1</strain>
    </source>
</reference>
<dbReference type="RefSeq" id="XP_029214842.1">
    <property type="nucleotide sequence ID" value="XM_029365937.1"/>
</dbReference>
<organism evidence="2 3">
    <name type="scientific">Besnoitia besnoiti</name>
    <name type="common">Apicomplexan protozoan</name>
    <dbReference type="NCBI Taxonomy" id="94643"/>
    <lineage>
        <taxon>Eukaryota</taxon>
        <taxon>Sar</taxon>
        <taxon>Alveolata</taxon>
        <taxon>Apicomplexa</taxon>
        <taxon>Conoidasida</taxon>
        <taxon>Coccidia</taxon>
        <taxon>Eucoccidiorida</taxon>
        <taxon>Eimeriorina</taxon>
        <taxon>Sarcocystidae</taxon>
        <taxon>Besnoitia</taxon>
    </lineage>
</organism>
<keyword evidence="3" id="KW-1185">Reference proteome</keyword>
<feature type="transmembrane region" description="Helical" evidence="1">
    <location>
        <begin position="47"/>
        <end position="67"/>
    </location>
</feature>
<dbReference type="GeneID" id="40312502"/>
<proteinExistence type="predicted"/>
<sequence>MPKERYSGFSIHSATVDINYLFLGVYTTSWTTGLDLEGLCLPDPSSLVLFMTIMLSALSIVVSSVYLKNQHLYTSCTNIMTFTLVVAFLMLVCTEYTDRILVGLAPV</sequence>
<dbReference type="VEuPathDB" id="ToxoDB:BESB_075760"/>
<keyword evidence="1" id="KW-0812">Transmembrane</keyword>
<dbReference type="KEGG" id="bbes:BESB_075760"/>
<dbReference type="Proteomes" id="UP000224006">
    <property type="component" value="Unassembled WGS sequence"/>
</dbReference>
<gene>
    <name evidence="2" type="ORF">BESB_075760</name>
</gene>
<protein>
    <submittedName>
        <fullName evidence="2">Uncharacterized protein</fullName>
    </submittedName>
</protein>
<evidence type="ECO:0000256" key="1">
    <source>
        <dbReference type="SAM" id="Phobius"/>
    </source>
</evidence>
<dbReference type="EMBL" id="NWUJ01000064">
    <property type="protein sequence ID" value="PFH30832.1"/>
    <property type="molecule type" value="Genomic_DNA"/>
</dbReference>